<feature type="transmembrane region" description="Helical" evidence="7">
    <location>
        <begin position="572"/>
        <end position="590"/>
    </location>
</feature>
<keyword evidence="4" id="KW-0677">Repeat</keyword>
<feature type="transmembrane region" description="Helical" evidence="7">
    <location>
        <begin position="96"/>
        <end position="119"/>
    </location>
</feature>
<feature type="transmembrane region" description="Helical" evidence="7">
    <location>
        <begin position="517"/>
        <end position="538"/>
    </location>
</feature>
<dbReference type="Pfam" id="PF02080">
    <property type="entry name" value="TrkA_C"/>
    <property type="match status" value="2"/>
</dbReference>
<evidence type="ECO:0000256" key="7">
    <source>
        <dbReference type="SAM" id="Phobius"/>
    </source>
</evidence>
<evidence type="ECO:0000256" key="1">
    <source>
        <dbReference type="ARBA" id="ARBA00004141"/>
    </source>
</evidence>
<dbReference type="Proteomes" id="UP000269157">
    <property type="component" value="Unassembled WGS sequence"/>
</dbReference>
<dbReference type="PANTHER" id="PTHR43652">
    <property type="entry name" value="BASIC AMINO ACID ANTIPORTER YFCC-RELATED"/>
    <property type="match status" value="1"/>
</dbReference>
<dbReference type="GO" id="GO:0006813">
    <property type="term" value="P:potassium ion transport"/>
    <property type="evidence" value="ECO:0007669"/>
    <property type="project" value="InterPro"/>
</dbReference>
<keyword evidence="2" id="KW-0813">Transport</keyword>
<feature type="transmembrane region" description="Helical" evidence="7">
    <location>
        <begin position="441"/>
        <end position="474"/>
    </location>
</feature>
<comment type="subcellular location">
    <subcellularLocation>
        <location evidence="1">Membrane</location>
        <topology evidence="1">Multi-pass membrane protein</topology>
    </subcellularLocation>
</comment>
<feature type="transmembrane region" description="Helical" evidence="7">
    <location>
        <begin position="67"/>
        <end position="84"/>
    </location>
</feature>
<feature type="transmembrane region" description="Helical" evidence="7">
    <location>
        <begin position="610"/>
        <end position="630"/>
    </location>
</feature>
<organism evidence="9 10">
    <name type="scientific">Litoreibacter meonggei</name>
    <dbReference type="NCBI Taxonomy" id="1049199"/>
    <lineage>
        <taxon>Bacteria</taxon>
        <taxon>Pseudomonadati</taxon>
        <taxon>Pseudomonadota</taxon>
        <taxon>Alphaproteobacteria</taxon>
        <taxon>Rhodobacterales</taxon>
        <taxon>Roseobacteraceae</taxon>
        <taxon>Litoreibacter</taxon>
    </lineage>
</organism>
<feature type="transmembrane region" description="Helical" evidence="7">
    <location>
        <begin position="219"/>
        <end position="239"/>
    </location>
</feature>
<evidence type="ECO:0000256" key="6">
    <source>
        <dbReference type="ARBA" id="ARBA00023136"/>
    </source>
</evidence>
<feature type="transmembrane region" description="Helical" evidence="7">
    <location>
        <begin position="178"/>
        <end position="199"/>
    </location>
</feature>
<evidence type="ECO:0000259" key="8">
    <source>
        <dbReference type="PROSITE" id="PS51202"/>
    </source>
</evidence>
<dbReference type="Gene3D" id="3.30.70.1450">
    <property type="entry name" value="Regulator of K+ conductance, C-terminal domain"/>
    <property type="match status" value="2"/>
</dbReference>
<feature type="domain" description="RCK C-terminal" evidence="8">
    <location>
        <begin position="340"/>
        <end position="424"/>
    </location>
</feature>
<gene>
    <name evidence="9" type="ORF">BCF46_1229</name>
</gene>
<evidence type="ECO:0000256" key="4">
    <source>
        <dbReference type="ARBA" id="ARBA00022737"/>
    </source>
</evidence>
<dbReference type="InterPro" id="IPR051679">
    <property type="entry name" value="DASS-Related_Transporters"/>
</dbReference>
<evidence type="ECO:0000256" key="3">
    <source>
        <dbReference type="ARBA" id="ARBA00022692"/>
    </source>
</evidence>
<dbReference type="AlphaFoldDB" id="A0A497WTQ6"/>
<name>A0A497WTQ6_9RHOB</name>
<reference evidence="9 10" key="1">
    <citation type="submission" date="2018-10" db="EMBL/GenBank/DDBJ databases">
        <title>Genomic Encyclopedia of Archaeal and Bacterial Type Strains, Phase II (KMG-II): from individual species to whole genera.</title>
        <authorList>
            <person name="Goeker M."/>
        </authorList>
    </citation>
    <scope>NUCLEOTIDE SEQUENCE [LARGE SCALE GENOMIC DNA]</scope>
    <source>
        <strain evidence="9 10">DSM 29466</strain>
    </source>
</reference>
<keyword evidence="3 7" id="KW-0812">Transmembrane</keyword>
<comment type="caution">
    <text evidence="9">The sequence shown here is derived from an EMBL/GenBank/DDBJ whole genome shotgun (WGS) entry which is preliminary data.</text>
</comment>
<feature type="transmembrane region" description="Helical" evidence="7">
    <location>
        <begin position="486"/>
        <end position="505"/>
    </location>
</feature>
<accession>A0A497WTQ6</accession>
<dbReference type="InterPro" id="IPR036721">
    <property type="entry name" value="RCK_C_sf"/>
</dbReference>
<sequence>MSPLKCSIEPLLCKHLHLRKMLAHVSLLSAPCKGRYIEDMTQDQIILFSLFGAVFALLLWGRWRYDLIAFTALMAGVVLGVVDTKHAFDGFGHPATLVVALVLVVSAGLVRSGAVFLITRTLVDSARSLGAHIALMGLIGGVLSAFMNNVAALALLMPVDIQTARKAGRGPGLSLMPLSFATILGGMATLIGTPPNIIIAAIREDMLGEPFKMFDFAPVGGVTAIVGLIFVALIGWRLIPQGSDEGLRGDPMDDYADYIAELTIPEKSKLEGKRLRELLEDAEKADVAILGLVRDGKRRYGTAQSVGLKAGDALVLEATPDALDEFRSALSLDFSDAVREEHLRAENDGLKVIEVVVTEQSRINGKTAQSIGLAWRQRSVLMGISRRGKSIRQQVRKTVVETGDILLLLVPQDSANDVTEWLGCLPLAARGLAVTEDRKTWLAIGLFAAAVIAASVGLIYLPVALGIVVVAFVLTRIVPLSELYTHIEWPVVVLLGSMIPLGAALETSGGTELIAEALVSLTGGMPAWAVLTILMIVTMTLSDVLNNTATAIVAAPVGITMAQSMGVNPDPFLMAVAVAASCAFMTPIGHKNNTLILGPGGYSFGDYWRMGLPLEILVVAVSIPAILTFWPL</sequence>
<feature type="domain" description="RCK C-terminal" evidence="8">
    <location>
        <begin position="247"/>
        <end position="332"/>
    </location>
</feature>
<dbReference type="Pfam" id="PF03600">
    <property type="entry name" value="CitMHS"/>
    <property type="match status" value="1"/>
</dbReference>
<dbReference type="InterPro" id="IPR006037">
    <property type="entry name" value="RCK_C"/>
</dbReference>
<evidence type="ECO:0000313" key="9">
    <source>
        <dbReference type="EMBL" id="RLJ59087.1"/>
    </source>
</evidence>
<protein>
    <submittedName>
        <fullName evidence="9">Di/tricarboxylate transporter</fullName>
    </submittedName>
</protein>
<keyword evidence="6 7" id="KW-0472">Membrane</keyword>
<dbReference type="EMBL" id="RCCE01000002">
    <property type="protein sequence ID" value="RLJ59087.1"/>
    <property type="molecule type" value="Genomic_DNA"/>
</dbReference>
<keyword evidence="10" id="KW-1185">Reference proteome</keyword>
<dbReference type="PROSITE" id="PS51202">
    <property type="entry name" value="RCK_C"/>
    <property type="match status" value="2"/>
</dbReference>
<proteinExistence type="predicted"/>
<dbReference type="GO" id="GO:0008324">
    <property type="term" value="F:monoatomic cation transmembrane transporter activity"/>
    <property type="evidence" value="ECO:0007669"/>
    <property type="project" value="InterPro"/>
</dbReference>
<dbReference type="GO" id="GO:0005886">
    <property type="term" value="C:plasma membrane"/>
    <property type="evidence" value="ECO:0007669"/>
    <property type="project" value="TreeGrafter"/>
</dbReference>
<evidence type="ECO:0000256" key="2">
    <source>
        <dbReference type="ARBA" id="ARBA00022448"/>
    </source>
</evidence>
<keyword evidence="5 7" id="KW-1133">Transmembrane helix</keyword>
<feature type="transmembrane region" description="Helical" evidence="7">
    <location>
        <begin position="45"/>
        <end position="61"/>
    </location>
</feature>
<evidence type="ECO:0000313" key="10">
    <source>
        <dbReference type="Proteomes" id="UP000269157"/>
    </source>
</evidence>
<dbReference type="InterPro" id="IPR004680">
    <property type="entry name" value="Cit_transptr-like_dom"/>
</dbReference>
<dbReference type="PANTHER" id="PTHR43652:SF2">
    <property type="entry name" value="BASIC AMINO ACID ANTIPORTER YFCC-RELATED"/>
    <property type="match status" value="1"/>
</dbReference>
<evidence type="ECO:0000256" key="5">
    <source>
        <dbReference type="ARBA" id="ARBA00022989"/>
    </source>
</evidence>
<dbReference type="SUPFAM" id="SSF116726">
    <property type="entry name" value="TrkA C-terminal domain-like"/>
    <property type="match status" value="2"/>
</dbReference>
<feature type="transmembrane region" description="Helical" evidence="7">
    <location>
        <begin position="131"/>
        <end position="157"/>
    </location>
</feature>